<dbReference type="Gene3D" id="1.10.10.10">
    <property type="entry name" value="Winged helix-like DNA-binding domain superfamily/Winged helix DNA-binding domain"/>
    <property type="match status" value="1"/>
</dbReference>
<feature type="domain" description="HTH lysR-type" evidence="1">
    <location>
        <begin position="27"/>
        <end position="85"/>
    </location>
</feature>
<protein>
    <submittedName>
        <fullName evidence="2">ModE family transcriptional regulator</fullName>
    </submittedName>
</protein>
<dbReference type="Pfam" id="PF00126">
    <property type="entry name" value="HTH_1"/>
    <property type="match status" value="1"/>
</dbReference>
<dbReference type="AlphaFoldDB" id="A0A2W5A3R1"/>
<evidence type="ECO:0000313" key="2">
    <source>
        <dbReference type="EMBL" id="PZO89220.1"/>
    </source>
</evidence>
<accession>A0A2W5A3R1</accession>
<dbReference type="PANTHER" id="PTHR30432">
    <property type="entry name" value="TRANSCRIPTIONAL REGULATOR MODE"/>
    <property type="match status" value="1"/>
</dbReference>
<dbReference type="PANTHER" id="PTHR30432:SF1">
    <property type="entry name" value="DNA-BINDING TRANSCRIPTIONAL DUAL REGULATOR MODE"/>
    <property type="match status" value="1"/>
</dbReference>
<evidence type="ECO:0000259" key="1">
    <source>
        <dbReference type="Pfam" id="PF00126"/>
    </source>
</evidence>
<proteinExistence type="predicted"/>
<gene>
    <name evidence="2" type="ORF">DI623_11015</name>
</gene>
<dbReference type="EMBL" id="QFNN01000068">
    <property type="protein sequence ID" value="PZO89220.1"/>
    <property type="molecule type" value="Genomic_DNA"/>
</dbReference>
<name>A0A2W5A3R1_9SPHN</name>
<dbReference type="SUPFAM" id="SSF46785">
    <property type="entry name" value="Winged helix' DNA-binding domain"/>
    <property type="match status" value="1"/>
</dbReference>
<evidence type="ECO:0000313" key="3">
    <source>
        <dbReference type="Proteomes" id="UP000249066"/>
    </source>
</evidence>
<dbReference type="InterPro" id="IPR051815">
    <property type="entry name" value="Molybdate_resp_trans_reg"/>
</dbReference>
<dbReference type="InterPro" id="IPR036390">
    <property type="entry name" value="WH_DNA-bd_sf"/>
</dbReference>
<reference evidence="2 3" key="1">
    <citation type="submission" date="2017-08" db="EMBL/GenBank/DDBJ databases">
        <title>Infants hospitalized years apart are colonized by the same room-sourced microbial strains.</title>
        <authorList>
            <person name="Brooks B."/>
            <person name="Olm M.R."/>
            <person name="Firek B.A."/>
            <person name="Baker R."/>
            <person name="Thomas B.C."/>
            <person name="Morowitz M.J."/>
            <person name="Banfield J.F."/>
        </authorList>
    </citation>
    <scope>NUCLEOTIDE SEQUENCE [LARGE SCALE GENOMIC DNA]</scope>
    <source>
        <strain evidence="2">S2_018_000_R2_101</strain>
    </source>
</reference>
<comment type="caution">
    <text evidence="2">The sequence shown here is derived from an EMBL/GenBank/DDBJ whole genome shotgun (WGS) entry which is preliminary data.</text>
</comment>
<dbReference type="InterPro" id="IPR000847">
    <property type="entry name" value="LysR_HTH_N"/>
</dbReference>
<dbReference type="InterPro" id="IPR036388">
    <property type="entry name" value="WH-like_DNA-bd_sf"/>
</dbReference>
<dbReference type="Proteomes" id="UP000249066">
    <property type="component" value="Unassembled WGS sequence"/>
</dbReference>
<dbReference type="GO" id="GO:0003700">
    <property type="term" value="F:DNA-binding transcription factor activity"/>
    <property type="evidence" value="ECO:0007669"/>
    <property type="project" value="InterPro"/>
</dbReference>
<organism evidence="2 3">
    <name type="scientific">Sphingomonas sanxanigenens</name>
    <dbReference type="NCBI Taxonomy" id="397260"/>
    <lineage>
        <taxon>Bacteria</taxon>
        <taxon>Pseudomonadati</taxon>
        <taxon>Pseudomonadota</taxon>
        <taxon>Alphaproteobacteria</taxon>
        <taxon>Sphingomonadales</taxon>
        <taxon>Sphingomonadaceae</taxon>
        <taxon>Sphingomonas</taxon>
    </lineage>
</organism>
<sequence>MLIGPLKLKAQIYCGGEIAMGPGKADLLEAIARDGSISGAGRALGMSYRRAWLLVDAMNRCWAQRLVETSPGGARNRGARLTDFGAHILALYRAIERDMDKALEGGPLAELQTLLRTAPEPPHYSARPHAESGKA</sequence>